<evidence type="ECO:0000313" key="4">
    <source>
        <dbReference type="Proteomes" id="UP000324176"/>
    </source>
</evidence>
<dbReference type="Proteomes" id="UP000324176">
    <property type="component" value="Unassembled WGS sequence"/>
</dbReference>
<keyword evidence="3" id="KW-1185">Reference proteome</keyword>
<protein>
    <submittedName>
        <fullName evidence="1">Uncharacterized protein</fullName>
    </submittedName>
</protein>
<evidence type="ECO:0000313" key="1">
    <source>
        <dbReference type="EMBL" id="AKH36593.1"/>
    </source>
</evidence>
<reference evidence="2 4" key="3">
    <citation type="submission" date="2019-07" db="EMBL/GenBank/DDBJ databases">
        <title>Active sludge and wastewater microbial communities from Klosterneuburg, Austria.</title>
        <authorList>
            <person name="Wagner M."/>
        </authorList>
    </citation>
    <scope>NUCLEOTIDE SEQUENCE [LARGE SCALE GENOMIC DNA]</scope>
    <source>
        <strain evidence="2 4">Nm2</strain>
    </source>
</reference>
<evidence type="ECO:0000313" key="3">
    <source>
        <dbReference type="Proteomes" id="UP000034156"/>
    </source>
</evidence>
<dbReference type="EMBL" id="CP011451">
    <property type="protein sequence ID" value="AKH36593.1"/>
    <property type="molecule type" value="Genomic_DNA"/>
</dbReference>
<sequence length="69" mass="8144">MRAQVKDTAHPDLEVIMSHGISNWIKLDRSYRFGTAWRERRQHNLDQTFYLPANAINDPSCSPLYILER</sequence>
<reference evidence="3" key="1">
    <citation type="submission" date="2015-05" db="EMBL/GenBank/DDBJ databases">
        <title>Draft genome of Nitrosomonas communis strain Nm2.</title>
        <authorList>
            <person name="Kozlowski J.A."/>
            <person name="Kits K.D."/>
            <person name="Stein L.Y."/>
        </authorList>
    </citation>
    <scope>NUCLEOTIDE SEQUENCE [LARGE SCALE GENOMIC DNA]</scope>
    <source>
        <strain evidence="3">Nm2</strain>
    </source>
</reference>
<proteinExistence type="predicted"/>
<gene>
    <name evidence="1" type="ORF">AAW31_00155</name>
    <name evidence="2" type="ORF">BCL69_10345</name>
</gene>
<organism evidence="1 3">
    <name type="scientific">Nitrosomonas communis</name>
    <dbReference type="NCBI Taxonomy" id="44574"/>
    <lineage>
        <taxon>Bacteria</taxon>
        <taxon>Pseudomonadati</taxon>
        <taxon>Pseudomonadota</taxon>
        <taxon>Betaproteobacteria</taxon>
        <taxon>Nitrosomonadales</taxon>
        <taxon>Nitrosomonadaceae</taxon>
        <taxon>Nitrosomonas</taxon>
    </lineage>
</organism>
<dbReference type="AlphaFoldDB" id="A0A0F7KBU5"/>
<dbReference type="PATRIC" id="fig|44574.3.peg.37"/>
<dbReference type="KEGG" id="nco:AAW31_00155"/>
<dbReference type="Proteomes" id="UP000034156">
    <property type="component" value="Chromosome"/>
</dbReference>
<name>A0A0F7KBU5_9PROT</name>
<dbReference type="EMBL" id="VNHT01000034">
    <property type="protein sequence ID" value="TYP86048.1"/>
    <property type="molecule type" value="Genomic_DNA"/>
</dbReference>
<accession>A0A0F7KBU5</accession>
<evidence type="ECO:0000313" key="2">
    <source>
        <dbReference type="EMBL" id="TYP86048.1"/>
    </source>
</evidence>
<reference evidence="1 3" key="2">
    <citation type="journal article" date="2016" name="Genome Announc.">
        <title>Genome Sequence of Nitrosomonas communis Strain Nm2, a Mesophilic Ammonia-Oxidizing Bacterium Isolated from Mediterranean Soil.</title>
        <authorList>
            <person name="Kozlowski J.A."/>
            <person name="Kits K.D."/>
            <person name="Stein L.Y."/>
        </authorList>
    </citation>
    <scope>NUCLEOTIDE SEQUENCE [LARGE SCALE GENOMIC DNA]</scope>
    <source>
        <strain evidence="1 3">Nm2</strain>
    </source>
</reference>